<accession>A0A0G3I3B8</accession>
<name>A0A0G3I3B8_LIBAF</name>
<dbReference type="AlphaFoldDB" id="A0A0G3I3B8"/>
<dbReference type="EMBL" id="CP004021">
    <property type="protein sequence ID" value="AKK19740.1"/>
    <property type="molecule type" value="Genomic_DNA"/>
</dbReference>
<evidence type="ECO:0000313" key="2">
    <source>
        <dbReference type="Proteomes" id="UP000035503"/>
    </source>
</evidence>
<dbReference type="KEGG" id="lau:G293_00450"/>
<protein>
    <submittedName>
        <fullName evidence="1">Uncharacterized protein</fullName>
    </submittedName>
</protein>
<proteinExistence type="predicted"/>
<evidence type="ECO:0000313" key="1">
    <source>
        <dbReference type="EMBL" id="AKK19740.1"/>
    </source>
</evidence>
<gene>
    <name evidence="1" type="ORF">G293_00450</name>
</gene>
<reference evidence="1 2" key="1">
    <citation type="journal article" date="2015" name="Genome Announc.">
        <title>Complete Genome Sequence of 'Candidatus Liberibacter africanus,' a Bacterium Associated with Citrus Huanglongbing.</title>
        <authorList>
            <person name="Lin H."/>
            <person name="Pietersen G."/>
            <person name="Han C."/>
            <person name="Read D.A."/>
            <person name="Lou B."/>
            <person name="Gupta G."/>
            <person name="Civerolo E.L."/>
        </authorList>
    </citation>
    <scope>NUCLEOTIDE SEQUENCE [LARGE SCALE GENOMIC DNA]</scope>
    <source>
        <strain evidence="1 2">PTSAPSY</strain>
    </source>
</reference>
<dbReference type="PATRIC" id="fig|1277257.4.peg.101"/>
<dbReference type="RefSeq" id="WP_047263833.1">
    <property type="nucleotide sequence ID" value="NZ_CP004021.1"/>
</dbReference>
<keyword evidence="2" id="KW-1185">Reference proteome</keyword>
<organism evidence="1 2">
    <name type="scientific">Candidatus Liberibacter africanus PTSAPSY</name>
    <dbReference type="NCBI Taxonomy" id="1277257"/>
    <lineage>
        <taxon>Bacteria</taxon>
        <taxon>Pseudomonadati</taxon>
        <taxon>Pseudomonadota</taxon>
        <taxon>Alphaproteobacteria</taxon>
        <taxon>Hyphomicrobiales</taxon>
        <taxon>Rhizobiaceae</taxon>
        <taxon>Liberibacter</taxon>
    </lineage>
</organism>
<dbReference type="Proteomes" id="UP000035503">
    <property type="component" value="Chromosome"/>
</dbReference>
<sequence length="68" mass="8078">MCIWAVAMRIIGFFLGHSSDFMMLSRFLGYFRVIGKAIDYCINRFSYFMFNMRGFIGRFFYGGNNKDQ</sequence>